<evidence type="ECO:0000313" key="3">
    <source>
        <dbReference type="EMBL" id="CAF4265557.1"/>
    </source>
</evidence>
<evidence type="ECO:0000256" key="1">
    <source>
        <dbReference type="SAM" id="Phobius"/>
    </source>
</evidence>
<protein>
    <submittedName>
        <fullName evidence="2">Uncharacterized protein</fullName>
    </submittedName>
</protein>
<name>A0A8S2FJS3_9BILA</name>
<organism evidence="2 4">
    <name type="scientific">Didymodactylos carnosus</name>
    <dbReference type="NCBI Taxonomy" id="1234261"/>
    <lineage>
        <taxon>Eukaryota</taxon>
        <taxon>Metazoa</taxon>
        <taxon>Spiralia</taxon>
        <taxon>Gnathifera</taxon>
        <taxon>Rotifera</taxon>
        <taxon>Eurotatoria</taxon>
        <taxon>Bdelloidea</taxon>
        <taxon>Philodinida</taxon>
        <taxon>Philodinidae</taxon>
        <taxon>Didymodactylos</taxon>
    </lineage>
</organism>
<keyword evidence="1" id="KW-0812">Transmembrane</keyword>
<dbReference type="EMBL" id="CAJOBA010053509">
    <property type="protein sequence ID" value="CAF4265557.1"/>
    <property type="molecule type" value="Genomic_DNA"/>
</dbReference>
<sequence length="143" mass="16952">MSSAAYYMENNNLSQSNPLIKTECYVQNLTIRYQDKHDTLYDIKWIVNYRTNDNYLAEIYSKSYTSKAQVIQKADQYQVDGTYPCYYYSLNKKFVEWESFSKNIFIDLTLVSGYLTFLLFFVCFMGFWMYIAKLRKTVSGSST</sequence>
<keyword evidence="1" id="KW-0472">Membrane</keyword>
<dbReference type="Proteomes" id="UP000677228">
    <property type="component" value="Unassembled WGS sequence"/>
</dbReference>
<accession>A0A8S2FJS3</accession>
<keyword evidence="1" id="KW-1133">Transmembrane helix</keyword>
<dbReference type="Proteomes" id="UP000682733">
    <property type="component" value="Unassembled WGS sequence"/>
</dbReference>
<gene>
    <name evidence="2" type="ORF">OVA965_LOCUS35783</name>
    <name evidence="3" type="ORF">TMI583_LOCUS36760</name>
</gene>
<comment type="caution">
    <text evidence="2">The sequence shown here is derived from an EMBL/GenBank/DDBJ whole genome shotgun (WGS) entry which is preliminary data.</text>
</comment>
<dbReference type="AlphaFoldDB" id="A0A8S2FJS3"/>
<feature type="transmembrane region" description="Helical" evidence="1">
    <location>
        <begin position="104"/>
        <end position="131"/>
    </location>
</feature>
<evidence type="ECO:0000313" key="4">
    <source>
        <dbReference type="Proteomes" id="UP000677228"/>
    </source>
</evidence>
<dbReference type="EMBL" id="CAJNOK010031614">
    <property type="protein sequence ID" value="CAF1474281.1"/>
    <property type="molecule type" value="Genomic_DNA"/>
</dbReference>
<evidence type="ECO:0000313" key="2">
    <source>
        <dbReference type="EMBL" id="CAF1474281.1"/>
    </source>
</evidence>
<proteinExistence type="predicted"/>
<reference evidence="2" key="1">
    <citation type="submission" date="2021-02" db="EMBL/GenBank/DDBJ databases">
        <authorList>
            <person name="Nowell W R."/>
        </authorList>
    </citation>
    <scope>NUCLEOTIDE SEQUENCE</scope>
</reference>